<protein>
    <submittedName>
        <fullName evidence="2">Methionine synthase</fullName>
    </submittedName>
</protein>
<keyword evidence="3" id="KW-1185">Reference proteome</keyword>
<dbReference type="InterPro" id="IPR038071">
    <property type="entry name" value="UROD/MetE-like_sf"/>
</dbReference>
<dbReference type="CDD" id="cd03310">
    <property type="entry name" value="CIMS_like"/>
    <property type="match status" value="1"/>
</dbReference>
<reference evidence="2" key="1">
    <citation type="submission" date="2019-09" db="EMBL/GenBank/DDBJ databases">
        <authorList>
            <person name="Li J."/>
        </authorList>
    </citation>
    <scope>NUCLEOTIDE SEQUENCE [LARGE SCALE GENOMIC DNA]</scope>
    <source>
        <strain evidence="2">NRBC 14897</strain>
    </source>
</reference>
<dbReference type="AlphaFoldDB" id="A0A641AGX1"/>
<evidence type="ECO:0000313" key="3">
    <source>
        <dbReference type="Proteomes" id="UP001515100"/>
    </source>
</evidence>
<dbReference type="OrthoDB" id="5242426at2"/>
<accession>A0A641AGX1</accession>
<dbReference type="SUPFAM" id="SSF51726">
    <property type="entry name" value="UROD/MetE-like"/>
    <property type="match status" value="1"/>
</dbReference>
<sequence>MALATGIGSMPGTDFAESIRIVLDTVGGLPHVPELPGRGVHAGMIGRTLSLLSGLEADLQPDGWRVGVGEGTDVRRARSLLAHDLDLAEEIAEGHTGPVKIQVTGPLTLAATVERPRGDKMLADHGARREISESLAEGLRDHVADVRRRFGQADLVVQVDEPAIAAVLDGGIPTASGWSRHRSVHPPEADALLRNVVEAIVAGGARPVVHSCAPDVPVELLAGAGFTAISFDLSLVRPDDIWAETFERGVDLWFGVVPSTDTAGVSDKDLVGRVRTFLDRFGFDVDEHADRLVITPTCGLAGASPQWAGRALELAAAAAERLEG</sequence>
<proteinExistence type="predicted"/>
<feature type="domain" description="Cobalamin-independent methionine synthase MetE C-terminal/archaeal" evidence="1">
    <location>
        <begin position="97"/>
        <end position="320"/>
    </location>
</feature>
<dbReference type="InterPro" id="IPR002629">
    <property type="entry name" value="Met_Synth_C/arc"/>
</dbReference>
<dbReference type="EMBL" id="SDPP02000007">
    <property type="protein sequence ID" value="KAA1372501.1"/>
    <property type="molecule type" value="Genomic_DNA"/>
</dbReference>
<gene>
    <name evidence="2" type="ORF">ESP62_019060</name>
</gene>
<dbReference type="Pfam" id="PF01717">
    <property type="entry name" value="Meth_synt_2"/>
    <property type="match status" value="1"/>
</dbReference>
<name>A0A641AGX1_9ACTN</name>
<dbReference type="Proteomes" id="UP001515100">
    <property type="component" value="Unassembled WGS sequence"/>
</dbReference>
<evidence type="ECO:0000313" key="2">
    <source>
        <dbReference type="EMBL" id="KAA1372501.1"/>
    </source>
</evidence>
<dbReference type="RefSeq" id="WP_129185862.1">
    <property type="nucleotide sequence ID" value="NZ_JAGIOG010000001.1"/>
</dbReference>
<comment type="caution">
    <text evidence="2">The sequence shown here is derived from an EMBL/GenBank/DDBJ whole genome shotgun (WGS) entry which is preliminary data.</text>
</comment>
<dbReference type="GO" id="GO:0008270">
    <property type="term" value="F:zinc ion binding"/>
    <property type="evidence" value="ECO:0007669"/>
    <property type="project" value="InterPro"/>
</dbReference>
<organism evidence="2 3">
    <name type="scientific">Aeromicrobium fastidiosum</name>
    <dbReference type="NCBI Taxonomy" id="52699"/>
    <lineage>
        <taxon>Bacteria</taxon>
        <taxon>Bacillati</taxon>
        <taxon>Actinomycetota</taxon>
        <taxon>Actinomycetes</taxon>
        <taxon>Propionibacteriales</taxon>
        <taxon>Nocardioidaceae</taxon>
        <taxon>Aeromicrobium</taxon>
    </lineage>
</organism>
<dbReference type="GO" id="GO:0009086">
    <property type="term" value="P:methionine biosynthetic process"/>
    <property type="evidence" value="ECO:0007669"/>
    <property type="project" value="InterPro"/>
</dbReference>
<evidence type="ECO:0000259" key="1">
    <source>
        <dbReference type="Pfam" id="PF01717"/>
    </source>
</evidence>
<dbReference type="Gene3D" id="3.20.20.210">
    <property type="match status" value="1"/>
</dbReference>
<dbReference type="GO" id="GO:0003871">
    <property type="term" value="F:5-methyltetrahydropteroyltriglutamate-homocysteine S-methyltransferase activity"/>
    <property type="evidence" value="ECO:0007669"/>
    <property type="project" value="InterPro"/>
</dbReference>